<name>A0AA38UQF1_9AGAR</name>
<accession>A0AA38UQF1</accession>
<feature type="region of interest" description="Disordered" evidence="2">
    <location>
        <begin position="104"/>
        <end position="130"/>
    </location>
</feature>
<dbReference type="PANTHER" id="PTHR35871">
    <property type="entry name" value="EXPRESSED PROTEIN"/>
    <property type="match status" value="1"/>
</dbReference>
<dbReference type="Proteomes" id="UP001163850">
    <property type="component" value="Unassembled WGS sequence"/>
</dbReference>
<sequence>MFGLKKQKSGLRLSSETSETHPDIQTPGHTTIPAELDDDLVVDNAWIPEDRLHFAGFFGYREEDEDSEDEGEELEQDTDTDFGDEELLGILYSYTASVEEHEQKARSSTYATGPDISKKAPRTQREYRKARKGQKLLDSFGFSGGNYTVRVGSASNERHSPQAPPRNRARDPMCMPSVPIREETTEPKLLWDDAPFLGLACHAEHIENQAESWEDELDERARLPEKVEVRGWEDLREEVKKELKKSNKKSLPLSKINQLLIIRNFCTLSLKGFSQIDASRQIALQWHEKEGVHFARRVRQLIRHYQVFEQLPTENQGGMCTSRTLLSDENVRNAARAWLVAQKVGNVNPKQFQSALNETILPSLGIQHASPLCVRTACHWLVVLGWRLTVLRKGIYMDGHERVDVVKYWEEVFLPTMAKYECRMARYEGPDQKRVPPVLLPGEKEIIAQFHDESSLHALKYKSKVL</sequence>
<organism evidence="3 4">
    <name type="scientific">Lentinula detonsa</name>
    <dbReference type="NCBI Taxonomy" id="2804962"/>
    <lineage>
        <taxon>Eukaryota</taxon>
        <taxon>Fungi</taxon>
        <taxon>Dikarya</taxon>
        <taxon>Basidiomycota</taxon>
        <taxon>Agaricomycotina</taxon>
        <taxon>Agaricomycetes</taxon>
        <taxon>Agaricomycetidae</taxon>
        <taxon>Agaricales</taxon>
        <taxon>Marasmiineae</taxon>
        <taxon>Omphalotaceae</taxon>
        <taxon>Lentinula</taxon>
    </lineage>
</organism>
<gene>
    <name evidence="3" type="ORF">F5890DRAFT_1557948</name>
</gene>
<evidence type="ECO:0000313" key="3">
    <source>
        <dbReference type="EMBL" id="KAJ3980172.1"/>
    </source>
</evidence>
<feature type="region of interest" description="Disordered" evidence="2">
    <location>
        <begin position="1"/>
        <end position="34"/>
    </location>
</feature>
<protein>
    <submittedName>
        <fullName evidence="3">Uncharacterized protein</fullName>
    </submittedName>
</protein>
<evidence type="ECO:0000313" key="4">
    <source>
        <dbReference type="Proteomes" id="UP001163850"/>
    </source>
</evidence>
<keyword evidence="1" id="KW-0175">Coiled coil</keyword>
<dbReference type="PANTHER" id="PTHR35871:SF1">
    <property type="entry name" value="CXC1-LIKE CYSTEINE CLUSTER ASSOCIATED WITH KDZ TRANSPOSASES DOMAIN-CONTAINING PROTEIN"/>
    <property type="match status" value="1"/>
</dbReference>
<proteinExistence type="predicted"/>
<dbReference type="AlphaFoldDB" id="A0AA38UQF1"/>
<dbReference type="EMBL" id="MU802217">
    <property type="protein sequence ID" value="KAJ3980172.1"/>
    <property type="molecule type" value="Genomic_DNA"/>
</dbReference>
<evidence type="ECO:0000256" key="2">
    <source>
        <dbReference type="SAM" id="MobiDB-lite"/>
    </source>
</evidence>
<comment type="caution">
    <text evidence="3">The sequence shown here is derived from an EMBL/GenBank/DDBJ whole genome shotgun (WGS) entry which is preliminary data.</text>
</comment>
<feature type="coiled-coil region" evidence="1">
    <location>
        <begin position="203"/>
        <end position="249"/>
    </location>
</feature>
<reference evidence="3" key="1">
    <citation type="submission" date="2022-08" db="EMBL/GenBank/DDBJ databases">
        <authorList>
            <consortium name="DOE Joint Genome Institute"/>
            <person name="Min B."/>
            <person name="Riley R."/>
            <person name="Sierra-Patev S."/>
            <person name="Naranjo-Ortiz M."/>
            <person name="Looney B."/>
            <person name="Konkel Z."/>
            <person name="Slot J.C."/>
            <person name="Sakamoto Y."/>
            <person name="Steenwyk J.L."/>
            <person name="Rokas A."/>
            <person name="Carro J."/>
            <person name="Camarero S."/>
            <person name="Ferreira P."/>
            <person name="Molpeceres G."/>
            <person name="Ruiz-Duenas F.J."/>
            <person name="Serrano A."/>
            <person name="Henrissat B."/>
            <person name="Drula E."/>
            <person name="Hughes K.W."/>
            <person name="Mata J.L."/>
            <person name="Ishikawa N.K."/>
            <person name="Vargas-Isla R."/>
            <person name="Ushijima S."/>
            <person name="Smith C.A."/>
            <person name="Ahrendt S."/>
            <person name="Andreopoulos W."/>
            <person name="He G."/>
            <person name="Labutti K."/>
            <person name="Lipzen A."/>
            <person name="Ng V."/>
            <person name="Sandor L."/>
            <person name="Barry K."/>
            <person name="Martinez A.T."/>
            <person name="Xiao Y."/>
            <person name="Gibbons J.G."/>
            <person name="Terashima K."/>
            <person name="Hibbett D.S."/>
            <person name="Grigoriev I.V."/>
        </authorList>
    </citation>
    <scope>NUCLEOTIDE SEQUENCE</scope>
    <source>
        <strain evidence="3">TFB7829</strain>
    </source>
</reference>
<feature type="region of interest" description="Disordered" evidence="2">
    <location>
        <begin position="151"/>
        <end position="173"/>
    </location>
</feature>
<evidence type="ECO:0000256" key="1">
    <source>
        <dbReference type="SAM" id="Coils"/>
    </source>
</evidence>